<dbReference type="GO" id="GO:0007179">
    <property type="term" value="P:transforming growth factor beta receptor signaling pathway"/>
    <property type="evidence" value="ECO:0007669"/>
    <property type="project" value="TreeGrafter"/>
</dbReference>
<dbReference type="InterPro" id="IPR055355">
    <property type="entry name" value="ZP-C"/>
</dbReference>
<evidence type="ECO:0000256" key="3">
    <source>
        <dbReference type="SAM" id="MobiDB-lite"/>
    </source>
</evidence>
<keyword evidence="4" id="KW-0472">Membrane</keyword>
<proteinExistence type="predicted"/>
<dbReference type="Proteomes" id="UP000472267">
    <property type="component" value="Chromosome 4"/>
</dbReference>
<evidence type="ECO:0000259" key="5">
    <source>
        <dbReference type="Pfam" id="PF00100"/>
    </source>
</evidence>
<feature type="transmembrane region" description="Helical" evidence="4">
    <location>
        <begin position="236"/>
        <end position="261"/>
    </location>
</feature>
<dbReference type="GO" id="GO:0050431">
    <property type="term" value="F:transforming growth factor beta binding"/>
    <property type="evidence" value="ECO:0007669"/>
    <property type="project" value="TreeGrafter"/>
</dbReference>
<dbReference type="AlphaFoldDB" id="A0A672G0X3"/>
<feature type="compositionally biased region" description="Low complexity" evidence="3">
    <location>
        <begin position="1"/>
        <end position="16"/>
    </location>
</feature>
<dbReference type="GO" id="GO:0005539">
    <property type="term" value="F:glycosaminoglycan binding"/>
    <property type="evidence" value="ECO:0007669"/>
    <property type="project" value="TreeGrafter"/>
</dbReference>
<dbReference type="Gene3D" id="2.60.40.4100">
    <property type="entry name" value="Zona pellucida, ZP-C domain"/>
    <property type="match status" value="1"/>
</dbReference>
<reference evidence="6" key="1">
    <citation type="submission" date="2019-06" db="EMBL/GenBank/DDBJ databases">
        <authorList>
            <consortium name="Wellcome Sanger Institute Data Sharing"/>
        </authorList>
    </citation>
    <scope>NUCLEOTIDE SEQUENCE [LARGE SCALE GENOMIC DNA]</scope>
</reference>
<accession>A0A672G0X3</accession>
<dbReference type="GO" id="GO:0001837">
    <property type="term" value="P:epithelial to mesenchymal transition"/>
    <property type="evidence" value="ECO:0007669"/>
    <property type="project" value="TreeGrafter"/>
</dbReference>
<name>A0A672G0X3_SALFA</name>
<reference evidence="6" key="3">
    <citation type="submission" date="2025-09" db="UniProtKB">
        <authorList>
            <consortium name="Ensembl"/>
        </authorList>
    </citation>
    <scope>IDENTIFICATION</scope>
</reference>
<evidence type="ECO:0000313" key="7">
    <source>
        <dbReference type="Proteomes" id="UP000472267"/>
    </source>
</evidence>
<feature type="region of interest" description="Disordered" evidence="3">
    <location>
        <begin position="107"/>
        <end position="140"/>
    </location>
</feature>
<evidence type="ECO:0000313" key="6">
    <source>
        <dbReference type="Ensembl" id="ENSSFAP00005012676.1"/>
    </source>
</evidence>
<dbReference type="PANTHER" id="PTHR14002:SF56">
    <property type="entry name" value="TRANSFORMING GROWTH FACTOR BETA RECEPTOR TYPE 3-LIKE ISOFORM X1"/>
    <property type="match status" value="1"/>
</dbReference>
<dbReference type="GO" id="GO:0017015">
    <property type="term" value="P:regulation of transforming growth factor beta receptor signaling pathway"/>
    <property type="evidence" value="ECO:0007669"/>
    <property type="project" value="TreeGrafter"/>
</dbReference>
<dbReference type="GO" id="GO:0005114">
    <property type="term" value="F:type II transforming growth factor beta receptor binding"/>
    <property type="evidence" value="ECO:0007669"/>
    <property type="project" value="TreeGrafter"/>
</dbReference>
<dbReference type="GO" id="GO:0016477">
    <property type="term" value="P:cell migration"/>
    <property type="evidence" value="ECO:0007669"/>
    <property type="project" value="TreeGrafter"/>
</dbReference>
<protein>
    <recommendedName>
        <fullName evidence="5">ZP-C domain-containing protein</fullName>
    </recommendedName>
</protein>
<keyword evidence="1" id="KW-0732">Signal</keyword>
<evidence type="ECO:0000256" key="1">
    <source>
        <dbReference type="ARBA" id="ARBA00022729"/>
    </source>
</evidence>
<dbReference type="Ensembl" id="ENSSFAT00005013234.1">
    <property type="protein sequence ID" value="ENSSFAP00005012676.1"/>
    <property type="gene ID" value="ENSSFAG00005006998.1"/>
</dbReference>
<dbReference type="OMA" id="HCQISRC"/>
<evidence type="ECO:0000256" key="2">
    <source>
        <dbReference type="ARBA" id="ARBA00023157"/>
    </source>
</evidence>
<feature type="region of interest" description="Disordered" evidence="3">
    <location>
        <begin position="1"/>
        <end position="33"/>
    </location>
</feature>
<keyword evidence="4" id="KW-1133">Transmembrane helix</keyword>
<dbReference type="InterPro" id="IPR042235">
    <property type="entry name" value="ZP-C_dom"/>
</dbReference>
<sequence length="299" mass="32068">DGESAAPTAPRGAGPRFNPGLTDLPKPRAPSGPVLLLKLSTSESSEETRVGPCVITADQRVHVQVRVSRLPPPSWSLTASLTSSCVVSPLSDPKKSPYWTVIRDGCSSDPSLTLSEEEEEEEEEEPRQTSPSARGGAGAEQIPPLRFSFILRPVYQEPMQFLHCSLRLCQEPLQAHGGHSVHQLAGAQNTHPSRPEDKEAECESSGQSAARAQRSVLALSLDEELGFEPSSHSFSVLLAVFAVSVVQTGPLMGIVFAAFVLGVSLMGGLWCIYNCTGVCVCVCVFSYFYPCRGQMSPQG</sequence>
<keyword evidence="4" id="KW-0812">Transmembrane</keyword>
<dbReference type="PANTHER" id="PTHR14002">
    <property type="entry name" value="ENDOGLIN/TGF-BETA RECEPTOR TYPE III"/>
    <property type="match status" value="1"/>
</dbReference>
<dbReference type="InParanoid" id="A0A672G0X3"/>
<keyword evidence="2" id="KW-1015">Disulfide bond</keyword>
<feature type="compositionally biased region" description="Acidic residues" evidence="3">
    <location>
        <begin position="115"/>
        <end position="125"/>
    </location>
</feature>
<evidence type="ECO:0000256" key="4">
    <source>
        <dbReference type="SAM" id="Phobius"/>
    </source>
</evidence>
<feature type="transmembrane region" description="Helical" evidence="4">
    <location>
        <begin position="267"/>
        <end position="289"/>
    </location>
</feature>
<reference evidence="6" key="2">
    <citation type="submission" date="2025-08" db="UniProtKB">
        <authorList>
            <consortium name="Ensembl"/>
        </authorList>
    </citation>
    <scope>IDENTIFICATION</scope>
</reference>
<dbReference type="GO" id="GO:0005024">
    <property type="term" value="F:transforming growth factor beta receptor activity"/>
    <property type="evidence" value="ECO:0007669"/>
    <property type="project" value="TreeGrafter"/>
</dbReference>
<dbReference type="Pfam" id="PF00100">
    <property type="entry name" value="Zona_pellucida"/>
    <property type="match status" value="1"/>
</dbReference>
<feature type="domain" description="ZP-C" evidence="5">
    <location>
        <begin position="37"/>
        <end position="171"/>
    </location>
</feature>
<feature type="region of interest" description="Disordered" evidence="3">
    <location>
        <begin position="180"/>
        <end position="205"/>
    </location>
</feature>
<organism evidence="6 7">
    <name type="scientific">Salarias fasciatus</name>
    <name type="common">Jewelled blenny</name>
    <name type="synonym">Blennius fasciatus</name>
    <dbReference type="NCBI Taxonomy" id="181472"/>
    <lineage>
        <taxon>Eukaryota</taxon>
        <taxon>Metazoa</taxon>
        <taxon>Chordata</taxon>
        <taxon>Craniata</taxon>
        <taxon>Vertebrata</taxon>
        <taxon>Euteleostomi</taxon>
        <taxon>Actinopterygii</taxon>
        <taxon>Neopterygii</taxon>
        <taxon>Teleostei</taxon>
        <taxon>Neoteleostei</taxon>
        <taxon>Acanthomorphata</taxon>
        <taxon>Ovalentaria</taxon>
        <taxon>Blenniimorphae</taxon>
        <taxon>Blenniiformes</taxon>
        <taxon>Blennioidei</taxon>
        <taxon>Blenniidae</taxon>
        <taxon>Salariinae</taxon>
        <taxon>Salarias</taxon>
    </lineage>
</organism>
<keyword evidence="7" id="KW-1185">Reference proteome</keyword>